<protein>
    <submittedName>
        <fullName evidence="2">Uncharacterized protein</fullName>
    </submittedName>
</protein>
<gene>
    <name evidence="2" type="ORF">A3C12_02535</name>
</gene>
<keyword evidence="1" id="KW-0812">Transmembrane</keyword>
<dbReference type="Pfam" id="PF13413">
    <property type="entry name" value="HTH_25"/>
    <property type="match status" value="1"/>
</dbReference>
<keyword evidence="1" id="KW-1133">Transmembrane helix</keyword>
<sequence>MYTSIGETLKSERRARQYNLDFIVERINVPLRALEWIEESNFKAIGSRLYFLRYVRAYTEFMGISYESVESDCEREWELYTLKRARALGIRNGWEVQWSRFSFRYGFMALVLGISFVIAGYLSYQLKFLLGNPRLALNSPSLLATYTVLPFIDIAGNAYDDIRLSINQRPVSVTDRAFQERLYLSPGLNTIKITATNLRGSQTEDVRYVVYTPLINN</sequence>
<dbReference type="EMBL" id="MHQK01000010">
    <property type="protein sequence ID" value="OHA02087.1"/>
    <property type="molecule type" value="Genomic_DNA"/>
</dbReference>
<feature type="transmembrane region" description="Helical" evidence="1">
    <location>
        <begin position="101"/>
        <end position="122"/>
    </location>
</feature>
<proteinExistence type="predicted"/>
<dbReference type="Proteomes" id="UP000178710">
    <property type="component" value="Unassembled WGS sequence"/>
</dbReference>
<dbReference type="Gene3D" id="1.10.260.40">
    <property type="entry name" value="lambda repressor-like DNA-binding domains"/>
    <property type="match status" value="1"/>
</dbReference>
<evidence type="ECO:0000313" key="2">
    <source>
        <dbReference type="EMBL" id="OHA02087.1"/>
    </source>
</evidence>
<dbReference type="InterPro" id="IPR010982">
    <property type="entry name" value="Lambda_DNA-bd_dom_sf"/>
</dbReference>
<dbReference type="InterPro" id="IPR013783">
    <property type="entry name" value="Ig-like_fold"/>
</dbReference>
<accession>A0A1G2KRM0</accession>
<evidence type="ECO:0000256" key="1">
    <source>
        <dbReference type="SAM" id="Phobius"/>
    </source>
</evidence>
<organism evidence="2 3">
    <name type="scientific">Candidatus Sungbacteria bacterium RIFCSPHIGHO2_02_FULL_49_20</name>
    <dbReference type="NCBI Taxonomy" id="1802272"/>
    <lineage>
        <taxon>Bacteria</taxon>
        <taxon>Candidatus Sungiibacteriota</taxon>
    </lineage>
</organism>
<reference evidence="2 3" key="1">
    <citation type="journal article" date="2016" name="Nat. Commun.">
        <title>Thousands of microbial genomes shed light on interconnected biogeochemical processes in an aquifer system.</title>
        <authorList>
            <person name="Anantharaman K."/>
            <person name="Brown C.T."/>
            <person name="Hug L.A."/>
            <person name="Sharon I."/>
            <person name="Castelle C.J."/>
            <person name="Probst A.J."/>
            <person name="Thomas B.C."/>
            <person name="Singh A."/>
            <person name="Wilkins M.J."/>
            <person name="Karaoz U."/>
            <person name="Brodie E.L."/>
            <person name="Williams K.H."/>
            <person name="Hubbard S.S."/>
            <person name="Banfield J.F."/>
        </authorList>
    </citation>
    <scope>NUCLEOTIDE SEQUENCE [LARGE SCALE GENOMIC DNA]</scope>
</reference>
<dbReference type="Gene3D" id="2.60.40.10">
    <property type="entry name" value="Immunoglobulins"/>
    <property type="match status" value="1"/>
</dbReference>
<comment type="caution">
    <text evidence="2">The sequence shown here is derived from an EMBL/GenBank/DDBJ whole genome shotgun (WGS) entry which is preliminary data.</text>
</comment>
<dbReference type="AlphaFoldDB" id="A0A1G2KRM0"/>
<dbReference type="GO" id="GO:0003677">
    <property type="term" value="F:DNA binding"/>
    <property type="evidence" value="ECO:0007669"/>
    <property type="project" value="InterPro"/>
</dbReference>
<evidence type="ECO:0000313" key="3">
    <source>
        <dbReference type="Proteomes" id="UP000178710"/>
    </source>
</evidence>
<keyword evidence="1" id="KW-0472">Membrane</keyword>
<name>A0A1G2KRM0_9BACT</name>